<dbReference type="SUPFAM" id="SSF54631">
    <property type="entry name" value="CBS-domain pair"/>
    <property type="match status" value="1"/>
</dbReference>
<dbReference type="AlphaFoldDB" id="A0A7I4Y3S6"/>
<evidence type="ECO:0000256" key="7">
    <source>
        <dbReference type="ARBA" id="ARBA00023136"/>
    </source>
</evidence>
<dbReference type="Pfam" id="PF00571">
    <property type="entry name" value="CBS"/>
    <property type="match status" value="1"/>
</dbReference>
<feature type="region of interest" description="Disordered" evidence="11">
    <location>
        <begin position="749"/>
        <end position="788"/>
    </location>
</feature>
<dbReference type="FunFam" id="3.10.580.10:FF:000048">
    <property type="entry name" value="Chloride channel 2c"/>
    <property type="match status" value="1"/>
</dbReference>
<dbReference type="InterPro" id="IPR014743">
    <property type="entry name" value="Cl-channel_core"/>
</dbReference>
<keyword evidence="6 10" id="KW-0406">Ion transport</keyword>
<keyword evidence="3 10" id="KW-0812">Transmembrane</keyword>
<dbReference type="SUPFAM" id="SSF81340">
    <property type="entry name" value="Clc chloride channel"/>
    <property type="match status" value="1"/>
</dbReference>
<feature type="compositionally biased region" description="Polar residues" evidence="11">
    <location>
        <begin position="921"/>
        <end position="936"/>
    </location>
</feature>
<evidence type="ECO:0000259" key="12">
    <source>
        <dbReference type="PROSITE" id="PS51371"/>
    </source>
</evidence>
<evidence type="ECO:0000256" key="9">
    <source>
        <dbReference type="PROSITE-ProRule" id="PRU00703"/>
    </source>
</evidence>
<feature type="compositionally biased region" description="Polar residues" evidence="11">
    <location>
        <begin position="768"/>
        <end position="785"/>
    </location>
</feature>
<evidence type="ECO:0000256" key="4">
    <source>
        <dbReference type="ARBA" id="ARBA00022737"/>
    </source>
</evidence>
<dbReference type="GO" id="GO:0005886">
    <property type="term" value="C:plasma membrane"/>
    <property type="evidence" value="ECO:0007669"/>
    <property type="project" value="TreeGrafter"/>
</dbReference>
<dbReference type="OrthoDB" id="4564at2759"/>
<dbReference type="Gene3D" id="3.10.580.10">
    <property type="entry name" value="CBS-domain"/>
    <property type="match status" value="2"/>
</dbReference>
<comment type="subcellular location">
    <subcellularLocation>
        <location evidence="1 10">Membrane</location>
        <topology evidence="1 10">Multi-pass membrane protein</topology>
    </subcellularLocation>
</comment>
<keyword evidence="8 10" id="KW-0868">Chloride</keyword>
<evidence type="ECO:0000256" key="2">
    <source>
        <dbReference type="ARBA" id="ARBA00022448"/>
    </source>
</evidence>
<dbReference type="WBParaSite" id="HCON_00047570-00001">
    <property type="protein sequence ID" value="HCON_00047570-00001"/>
    <property type="gene ID" value="HCON_00047570"/>
</dbReference>
<feature type="transmembrane region" description="Helical" evidence="10">
    <location>
        <begin position="265"/>
        <end position="288"/>
    </location>
</feature>
<evidence type="ECO:0000313" key="13">
    <source>
        <dbReference type="Proteomes" id="UP000025227"/>
    </source>
</evidence>
<protein>
    <recommendedName>
        <fullName evidence="10">Chloride channel protein</fullName>
    </recommendedName>
</protein>
<dbReference type="InterPro" id="IPR001807">
    <property type="entry name" value="ClC"/>
</dbReference>
<evidence type="ECO:0000256" key="10">
    <source>
        <dbReference type="RuleBase" id="RU361221"/>
    </source>
</evidence>
<dbReference type="PANTHER" id="PTHR45720:SF13">
    <property type="entry name" value="CHLORIDE CHANNEL PROTEIN"/>
    <property type="match status" value="1"/>
</dbReference>
<evidence type="ECO:0000256" key="5">
    <source>
        <dbReference type="ARBA" id="ARBA00022989"/>
    </source>
</evidence>
<feature type="transmembrane region" description="Helical" evidence="10">
    <location>
        <begin position="346"/>
        <end position="368"/>
    </location>
</feature>
<dbReference type="InterPro" id="IPR050970">
    <property type="entry name" value="Cl_channel_volt-gated"/>
</dbReference>
<evidence type="ECO:0000256" key="3">
    <source>
        <dbReference type="ARBA" id="ARBA00022692"/>
    </source>
</evidence>
<feature type="transmembrane region" description="Helical" evidence="10">
    <location>
        <begin position="152"/>
        <end position="177"/>
    </location>
</feature>
<feature type="region of interest" description="Disordered" evidence="11">
    <location>
        <begin position="949"/>
        <end position="982"/>
    </location>
</feature>
<dbReference type="PROSITE" id="PS51371">
    <property type="entry name" value="CBS"/>
    <property type="match status" value="1"/>
</dbReference>
<feature type="compositionally biased region" description="Polar residues" evidence="11">
    <location>
        <begin position="954"/>
        <end position="965"/>
    </location>
</feature>
<sequence length="1047" mass="117435">FKAHNHFVVHFLCGEMNDNGYVATDVERNMKCGISVSNGGYEINGVSNGGYGINGKIGADEEKTTKAIRFSLHPTLTEIRTSDDSKSKRIRGGKYRYQYGSIRMLISDWLFLAILGVLVAFLSIFVDMMVYYFQQVQSLTFPPRRKDMTLPFFTWLLSFSSWCTYTVGMVSLAATFVHYVSPQAIGSGISEMKTVIRGVILKDYLTFKTLASKTFGVALALGSGIPIGKMGPFVHIASATANQLSRFASRFDPAFKNETRRAECLAAACAVGVACTFSAPVGGVLFSIEVTTMYFSVRSYWRGFFAACCGAVTIRLLRGFVVQTEVTVNAFFQTSFAPDAFVVKEIPLFVVLGVICGALGALYISFYRTVVLFLRNNERAKALFQRHWIVYPMFVSLVYSIISFPHGLGQFSSGRLKFGMNLKDFFTNCTFSEDPPSFLACNRDDFDHWMDNRESVIALLVIFIIVHFVFSVVCMTLPVPSGVFMPIFVLGAAIGRLMGEIVAIALPSGVIEGLNIYPGVYAVVGAASFSASVTHTVSVSVMIFEITGQLHYILPVMISVLLSNAVCAYMQPSFFDTIIKIKHLPFLPDIPPSNNLVHTLRAEDIMISPVLYTTRIISYATIQQILLDDRNLRIFPVVDSETNQTLIGTITRDQLMSLLHLQIGDSARKEEAARRVGKAVETIDLHFRSYMSEALKNQRAKSESSLPYKISERVPYTLQKELSKPRHTLTPVQREHRFAITKVIEPPIPRRNSLTRRNAVCSLEPSKSDATVSNEDTKTSSSNEENVPDRHLSLHSVSDYHALVKGYMKQAKKCLNYINFGSSKQYKVPENWYDLSPEERRQWEKDRLSEEVDLSSDLDPAPFHLVKKTSLYKIHSIFSMLQLSKAYVTEGGRLIGVVALSDVRRELERSQERARRGSHVTPLQQKTSTASERSSAQVFDILTPTLEVVRPTAPTHSTEQDNISVHSRRQSTQSNQSSKAWRKSFSTYVAHENGDEHTALSEKQRATNGGHRHDEFEEAVAYLRRKSLKPDDRKISSRKRTIEKFEK</sequence>
<dbReference type="GO" id="GO:0005247">
    <property type="term" value="F:voltage-gated chloride channel activity"/>
    <property type="evidence" value="ECO:0007669"/>
    <property type="project" value="TreeGrafter"/>
</dbReference>
<evidence type="ECO:0000256" key="1">
    <source>
        <dbReference type="ARBA" id="ARBA00004141"/>
    </source>
</evidence>
<dbReference type="Pfam" id="PF00654">
    <property type="entry name" value="Voltage_CLC"/>
    <property type="match status" value="1"/>
</dbReference>
<evidence type="ECO:0000256" key="8">
    <source>
        <dbReference type="ARBA" id="ARBA00023214"/>
    </source>
</evidence>
<keyword evidence="5 10" id="KW-1133">Transmembrane helix</keyword>
<keyword evidence="2 10" id="KW-0813">Transport</keyword>
<accession>A0A7I4Y3S6</accession>
<feature type="transmembrane region" description="Helical" evidence="10">
    <location>
        <begin position="300"/>
        <end position="317"/>
    </location>
</feature>
<dbReference type="PANTHER" id="PTHR45720">
    <property type="entry name" value="CHLORIDE CHANNEL PROTEIN 2"/>
    <property type="match status" value="1"/>
</dbReference>
<keyword evidence="4" id="KW-0677">Repeat</keyword>
<feature type="region of interest" description="Disordered" evidence="11">
    <location>
        <begin position="909"/>
        <end position="936"/>
    </location>
</feature>
<feature type="transmembrane region" description="Helical" evidence="10">
    <location>
        <begin position="484"/>
        <end position="507"/>
    </location>
</feature>
<proteinExistence type="inferred from homology"/>
<dbReference type="PRINTS" id="PR00762">
    <property type="entry name" value="CLCHANNEL"/>
</dbReference>
<reference evidence="14" key="1">
    <citation type="submission" date="2020-12" db="UniProtKB">
        <authorList>
            <consortium name="WormBaseParasite"/>
        </authorList>
    </citation>
    <scope>IDENTIFICATION</scope>
    <source>
        <strain evidence="14">MHco3</strain>
    </source>
</reference>
<keyword evidence="9" id="KW-0129">CBS domain</keyword>
<feature type="region of interest" description="Disordered" evidence="11">
    <location>
        <begin position="1028"/>
        <end position="1047"/>
    </location>
</feature>
<feature type="transmembrane region" description="Helical" evidence="10">
    <location>
        <begin position="519"/>
        <end position="544"/>
    </location>
</feature>
<dbReference type="Proteomes" id="UP000025227">
    <property type="component" value="Unplaced"/>
</dbReference>
<dbReference type="CDD" id="cd03683">
    <property type="entry name" value="ClC_1_like"/>
    <property type="match status" value="1"/>
</dbReference>
<keyword evidence="13" id="KW-1185">Reference proteome</keyword>
<dbReference type="InterPro" id="IPR000644">
    <property type="entry name" value="CBS_dom"/>
</dbReference>
<dbReference type="FunFam" id="1.10.3080.10:FF:000022">
    <property type="entry name" value="Chloride channel protein"/>
    <property type="match status" value="1"/>
</dbReference>
<feature type="transmembrane region" description="Helical" evidence="10">
    <location>
        <begin position="456"/>
        <end position="478"/>
    </location>
</feature>
<dbReference type="InterPro" id="IPR046342">
    <property type="entry name" value="CBS_dom_sf"/>
</dbReference>
<keyword evidence="7 10" id="KW-0472">Membrane</keyword>
<feature type="transmembrane region" description="Helical" evidence="10">
    <location>
        <begin position="388"/>
        <end position="408"/>
    </location>
</feature>
<organism evidence="13 14">
    <name type="scientific">Haemonchus contortus</name>
    <name type="common">Barber pole worm</name>
    <dbReference type="NCBI Taxonomy" id="6289"/>
    <lineage>
        <taxon>Eukaryota</taxon>
        <taxon>Metazoa</taxon>
        <taxon>Ecdysozoa</taxon>
        <taxon>Nematoda</taxon>
        <taxon>Chromadorea</taxon>
        <taxon>Rhabditida</taxon>
        <taxon>Rhabditina</taxon>
        <taxon>Rhabditomorpha</taxon>
        <taxon>Strongyloidea</taxon>
        <taxon>Trichostrongylidae</taxon>
        <taxon>Haemonchus</taxon>
    </lineage>
</organism>
<dbReference type="Gene3D" id="1.10.3080.10">
    <property type="entry name" value="Clc chloride channel"/>
    <property type="match status" value="1"/>
</dbReference>
<evidence type="ECO:0000256" key="11">
    <source>
        <dbReference type="SAM" id="MobiDB-lite"/>
    </source>
</evidence>
<feature type="transmembrane region" description="Helical" evidence="10">
    <location>
        <begin position="109"/>
        <end position="132"/>
    </location>
</feature>
<feature type="transmembrane region" description="Helical" evidence="10">
    <location>
        <begin position="550"/>
        <end position="570"/>
    </location>
</feature>
<name>A0A7I4Y3S6_HAECO</name>
<evidence type="ECO:0000313" key="14">
    <source>
        <dbReference type="WBParaSite" id="HCON_00047570-00001"/>
    </source>
</evidence>
<evidence type="ECO:0000256" key="6">
    <source>
        <dbReference type="ARBA" id="ARBA00023065"/>
    </source>
</evidence>
<comment type="similarity">
    <text evidence="10">Belongs to the chloride channel (TC 2.A.49) family.</text>
</comment>
<feature type="domain" description="CBS" evidence="12">
    <location>
        <begin position="606"/>
        <end position="666"/>
    </location>
</feature>